<dbReference type="Proteomes" id="UP000220158">
    <property type="component" value="Chromosome 8"/>
</dbReference>
<dbReference type="KEGG" id="prel:PRELSG_0807600"/>
<evidence type="ECO:0000256" key="1">
    <source>
        <dbReference type="SAM" id="Phobius"/>
    </source>
</evidence>
<dbReference type="OMA" id="ICKAPIF"/>
<name>A0A1J1H4H8_PLARL</name>
<reference evidence="2 3" key="1">
    <citation type="submission" date="2015-04" db="EMBL/GenBank/DDBJ databases">
        <authorList>
            <consortium name="Pathogen Informatics"/>
        </authorList>
    </citation>
    <scope>NUCLEOTIDE SEQUENCE [LARGE SCALE GENOMIC DNA]</scope>
    <source>
        <strain evidence="2 3">SGS1</strain>
    </source>
</reference>
<feature type="transmembrane region" description="Helical" evidence="1">
    <location>
        <begin position="95"/>
        <end position="112"/>
    </location>
</feature>
<evidence type="ECO:0000313" key="3">
    <source>
        <dbReference type="Proteomes" id="UP000220158"/>
    </source>
</evidence>
<dbReference type="VEuPathDB" id="PlasmoDB:PRELSG_0807600"/>
<sequence>MKYNKRNINSLVENVCNENIKKCENIKNLINLLDKYTSHDDLDDISDFLASSYRDFLIDSIYEEIKYSPKYETNHLICICLDIIKNNHKIFKYQNIYFICLNTLFLLLNGFFDNINFIEFTAFKIFLDLVNQNEWAEDNNIQIFAKLNYISLFIISNTFKKYISNDDNLAAFSFKKILNNISIQGYVNGKGNFIKNSNTYGENETNKNIDGNNSEIEKYFYFNSLIRNHKLNKVFPEINHKNINSLIKYKDNEKIIYKKIKIINYKDNIESKIVSIDKKFTPISNIISDNLILQIYKTIINLLIKYDLTIYIIYECINIILSLCKLYNQELIAFDFLIVYKFYVKNDKKSSERFIIFVILLISKCKNEHQKRLFLKLIKSFNSFLYLLNIENSDICMFTKEALLTLKFLNFQLHNKEVVSKENDAHNIKEDKRLSLENEFIRIMNLISLHLNYIYDVSTKKKLDTNIRELNYDNFFKNLGIDFLIKNYINEQIKIKKEKLFYNYRNRLNKDTIIKNNINEIENMLKTFDCFFVFLHDVKWYMCFIFFFINTLNSIKKINKKLSFIFSKEFFFLIKNLFIQAIYMFENIEKIEGILINEEMNAIIESLYIENEKNYNRSKILIFEEKKIKKMIENIKIKSKLRNINFLFILLEDLYFDIISFLMPNKQKWTFFDSSNFYFFKKLLLRISHFYYKNMKCEQFIQIFFFKSFFSRIKKKIKYELHNKKIDICIYQNELLIHNKNAKWISIKSRYILPKISAYFTFCLDFLKTFTLFDEKNNNILRKSKDKKRIINICKVQLLKYKFFLSAKSSNNCFSLSLNVLYHLYLNIYKNKQSKKNKKLLYDIILLIFLCTKKSLHSIKKENAIFYNSDLIKHKSYHKKKKSTNSTLKEINNVENKETEGHIIITKKFEKPYEEYYLNSSLHIFITCLNVLTNIIKLNIVKNQIRHKNIIIKKYKVKEQKKKQFKYLKNKYNIISINYKYIRKLCYYILKKAHTDFFYSIRKYILNFIQHFISLNTILVLKYKFKNILNLKKIFDFCFYNIFTDYDLNVFSIIYSIAFSLKKYISLCSSKIKKSNYYLTMCEDLIFQILDQYYTYDYPSINLWEEYISNVVSFDSLKHARVDCPGE</sequence>
<feature type="transmembrane region" description="Helical" evidence="1">
    <location>
        <begin position="531"/>
        <end position="552"/>
    </location>
</feature>
<organism evidence="2 3">
    <name type="scientific">Plasmodium relictum</name>
    <dbReference type="NCBI Taxonomy" id="85471"/>
    <lineage>
        <taxon>Eukaryota</taxon>
        <taxon>Sar</taxon>
        <taxon>Alveolata</taxon>
        <taxon>Apicomplexa</taxon>
        <taxon>Aconoidasida</taxon>
        <taxon>Haemosporida</taxon>
        <taxon>Plasmodiidae</taxon>
        <taxon>Plasmodium</taxon>
        <taxon>Plasmodium (Haemamoeba)</taxon>
    </lineage>
</organism>
<evidence type="ECO:0000313" key="2">
    <source>
        <dbReference type="EMBL" id="CRG99650.1"/>
    </source>
</evidence>
<dbReference type="RefSeq" id="XP_028532655.1">
    <property type="nucleotide sequence ID" value="XM_028676136.1"/>
</dbReference>
<accession>A0A1J1H4H8</accession>
<dbReference type="GeneID" id="39735752"/>
<keyword evidence="1" id="KW-0812">Transmembrane</keyword>
<dbReference type="EMBL" id="LN835303">
    <property type="protein sequence ID" value="CRG99650.1"/>
    <property type="molecule type" value="Genomic_DNA"/>
</dbReference>
<keyword evidence="1" id="KW-0472">Membrane</keyword>
<protein>
    <submittedName>
        <fullName evidence="2">Uncharacterized protein</fullName>
    </submittedName>
</protein>
<dbReference type="AlphaFoldDB" id="A0A1J1H4H8"/>
<keyword evidence="3" id="KW-1185">Reference proteome</keyword>
<dbReference type="OrthoDB" id="371612at2759"/>
<keyword evidence="1" id="KW-1133">Transmembrane helix</keyword>
<gene>
    <name evidence="2" type="ORF">PRELSG_0807600</name>
</gene>
<proteinExistence type="predicted"/>